<evidence type="ECO:0000313" key="3">
    <source>
        <dbReference type="Proteomes" id="UP000281813"/>
    </source>
</evidence>
<dbReference type="RefSeq" id="WP_121134486.1">
    <property type="nucleotide sequence ID" value="NZ_JBHUFK010000046.1"/>
</dbReference>
<dbReference type="OrthoDB" id="2164794at2"/>
<dbReference type="PROSITE" id="PS50965">
    <property type="entry name" value="NERD"/>
    <property type="match status" value="1"/>
</dbReference>
<accession>A0A494YRS3</accession>
<protein>
    <submittedName>
        <fullName evidence="2">NERD domain-containing protein</fullName>
    </submittedName>
</protein>
<dbReference type="EMBL" id="RBZO01000046">
    <property type="protein sequence ID" value="RKQ12283.1"/>
    <property type="molecule type" value="Genomic_DNA"/>
</dbReference>
<keyword evidence="3" id="KW-1185">Reference proteome</keyword>
<gene>
    <name evidence="2" type="ORF">D8M05_18565</name>
</gene>
<comment type="caution">
    <text evidence="2">The sequence shown here is derived from an EMBL/GenBank/DDBJ whole genome shotgun (WGS) entry which is preliminary data.</text>
</comment>
<dbReference type="Proteomes" id="UP000281813">
    <property type="component" value="Unassembled WGS sequence"/>
</dbReference>
<proteinExistence type="predicted"/>
<sequence>MLYKSRSKSKELRTLEFLSKRMNLSEKDKQHYLNLSKGYEGEVAFDSLTEKLQCDCLILNDLLLKVSNTTFQIDSLIIVSGKIYFFDVKNHEGDYYYDSDKFFKIPQFEIVNPLYQLSRSETLLRQLLLNLKFNLPIEASIVFINTSFTLYQSPLNKPIIYPTQINRYLNKLNTIPSKLNEKHKILAEKLVSLHMDESPFTQLPSYHYDQLRKGITCFHCHSFSILVKGRKCICRDCGFAETVDVAVMRSIREFIFLFPDQKITTNIIHEWCHVIDSKQKIRNVLDKNFTMVGENRWAFYI</sequence>
<dbReference type="AlphaFoldDB" id="A0A494YRS3"/>
<organism evidence="2 3">
    <name type="scientific">Oceanobacillus bengalensis</name>
    <dbReference type="NCBI Taxonomy" id="1435466"/>
    <lineage>
        <taxon>Bacteria</taxon>
        <taxon>Bacillati</taxon>
        <taxon>Bacillota</taxon>
        <taxon>Bacilli</taxon>
        <taxon>Bacillales</taxon>
        <taxon>Bacillaceae</taxon>
        <taxon>Oceanobacillus</taxon>
    </lineage>
</organism>
<dbReference type="InterPro" id="IPR011528">
    <property type="entry name" value="NERD"/>
</dbReference>
<evidence type="ECO:0000313" key="2">
    <source>
        <dbReference type="EMBL" id="RKQ12283.1"/>
    </source>
</evidence>
<feature type="domain" description="NERD" evidence="1">
    <location>
        <begin position="37"/>
        <end position="147"/>
    </location>
</feature>
<name>A0A494YRS3_9BACI</name>
<dbReference type="Pfam" id="PF08378">
    <property type="entry name" value="NERD"/>
    <property type="match status" value="1"/>
</dbReference>
<evidence type="ECO:0000259" key="1">
    <source>
        <dbReference type="PROSITE" id="PS50965"/>
    </source>
</evidence>
<reference evidence="2 3" key="1">
    <citation type="journal article" date="2015" name="Antonie Van Leeuwenhoek">
        <title>Oceanobacillus bengalensis sp. nov., a bacterium isolated from seawater of the Bay of Bengal.</title>
        <authorList>
            <person name="Yongchang O."/>
            <person name="Xiang W."/>
            <person name="Wang G."/>
        </authorList>
    </citation>
    <scope>NUCLEOTIDE SEQUENCE [LARGE SCALE GENOMIC DNA]</scope>
    <source>
        <strain evidence="2 3">MCCC 1K00260</strain>
    </source>
</reference>